<organism evidence="1 2">
    <name type="scientific">Thelephora ganbajun</name>
    <name type="common">Ganba fungus</name>
    <dbReference type="NCBI Taxonomy" id="370292"/>
    <lineage>
        <taxon>Eukaryota</taxon>
        <taxon>Fungi</taxon>
        <taxon>Dikarya</taxon>
        <taxon>Basidiomycota</taxon>
        <taxon>Agaricomycotina</taxon>
        <taxon>Agaricomycetes</taxon>
        <taxon>Thelephorales</taxon>
        <taxon>Thelephoraceae</taxon>
        <taxon>Thelephora</taxon>
    </lineage>
</organism>
<proteinExistence type="predicted"/>
<reference evidence="1" key="1">
    <citation type="submission" date="2019-10" db="EMBL/GenBank/DDBJ databases">
        <authorList>
            <consortium name="DOE Joint Genome Institute"/>
            <person name="Kuo A."/>
            <person name="Miyauchi S."/>
            <person name="Kiss E."/>
            <person name="Drula E."/>
            <person name="Kohler A."/>
            <person name="Sanchez-Garcia M."/>
            <person name="Andreopoulos B."/>
            <person name="Barry K.W."/>
            <person name="Bonito G."/>
            <person name="Buee M."/>
            <person name="Carver A."/>
            <person name="Chen C."/>
            <person name="Cichocki N."/>
            <person name="Clum A."/>
            <person name="Culley D."/>
            <person name="Crous P.W."/>
            <person name="Fauchery L."/>
            <person name="Girlanda M."/>
            <person name="Hayes R."/>
            <person name="Keri Z."/>
            <person name="Labutti K."/>
            <person name="Lipzen A."/>
            <person name="Lombard V."/>
            <person name="Magnuson J."/>
            <person name="Maillard F."/>
            <person name="Morin E."/>
            <person name="Murat C."/>
            <person name="Nolan M."/>
            <person name="Ohm R."/>
            <person name="Pangilinan J."/>
            <person name="Pereira M."/>
            <person name="Perotto S."/>
            <person name="Peter M."/>
            <person name="Riley R."/>
            <person name="Sitrit Y."/>
            <person name="Stielow B."/>
            <person name="Szollosi G."/>
            <person name="Zifcakova L."/>
            <person name="Stursova M."/>
            <person name="Spatafora J.W."/>
            <person name="Tedersoo L."/>
            <person name="Vaario L.-M."/>
            <person name="Yamada A."/>
            <person name="Yan M."/>
            <person name="Wang P."/>
            <person name="Xu J."/>
            <person name="Bruns T."/>
            <person name="Baldrian P."/>
            <person name="Vilgalys R."/>
            <person name="Henrissat B."/>
            <person name="Grigoriev I.V."/>
            <person name="Hibbett D."/>
            <person name="Nagy L.G."/>
            <person name="Martin F.M."/>
        </authorList>
    </citation>
    <scope>NUCLEOTIDE SEQUENCE</scope>
    <source>
        <strain evidence="1">P2</strain>
    </source>
</reference>
<dbReference type="EMBL" id="MU118018">
    <property type="protein sequence ID" value="KAF9648178.1"/>
    <property type="molecule type" value="Genomic_DNA"/>
</dbReference>
<name>A0ACB6ZFK9_THEGA</name>
<evidence type="ECO:0000313" key="2">
    <source>
        <dbReference type="Proteomes" id="UP000886501"/>
    </source>
</evidence>
<sequence>MTEGEMIVHHLRSSQVKAAPNPLEVSSCSRRVGLVFAAGSADGNRLVIWYPVTRSMSHTLHFARRCVHASRRSTAYQPALILFLFWETSARGLDRLASCTAMRSTSLYSLLPTSDPYGGPTNLMPPRQQFVTRGRDHASFKQPLSHPTLHLVKCLWDFTDLLWNG</sequence>
<comment type="caution">
    <text evidence="1">The sequence shown here is derived from an EMBL/GenBank/DDBJ whole genome shotgun (WGS) entry which is preliminary data.</text>
</comment>
<gene>
    <name evidence="1" type="ORF">BDM02DRAFT_2343424</name>
</gene>
<reference evidence="1" key="2">
    <citation type="journal article" date="2020" name="Nat. Commun.">
        <title>Large-scale genome sequencing of mycorrhizal fungi provides insights into the early evolution of symbiotic traits.</title>
        <authorList>
            <person name="Miyauchi S."/>
            <person name="Kiss E."/>
            <person name="Kuo A."/>
            <person name="Drula E."/>
            <person name="Kohler A."/>
            <person name="Sanchez-Garcia M."/>
            <person name="Morin E."/>
            <person name="Andreopoulos B."/>
            <person name="Barry K.W."/>
            <person name="Bonito G."/>
            <person name="Buee M."/>
            <person name="Carver A."/>
            <person name="Chen C."/>
            <person name="Cichocki N."/>
            <person name="Clum A."/>
            <person name="Culley D."/>
            <person name="Crous P.W."/>
            <person name="Fauchery L."/>
            <person name="Girlanda M."/>
            <person name="Hayes R.D."/>
            <person name="Keri Z."/>
            <person name="LaButti K."/>
            <person name="Lipzen A."/>
            <person name="Lombard V."/>
            <person name="Magnuson J."/>
            <person name="Maillard F."/>
            <person name="Murat C."/>
            <person name="Nolan M."/>
            <person name="Ohm R.A."/>
            <person name="Pangilinan J."/>
            <person name="Pereira M.F."/>
            <person name="Perotto S."/>
            <person name="Peter M."/>
            <person name="Pfister S."/>
            <person name="Riley R."/>
            <person name="Sitrit Y."/>
            <person name="Stielow J.B."/>
            <person name="Szollosi G."/>
            <person name="Zifcakova L."/>
            <person name="Stursova M."/>
            <person name="Spatafora J.W."/>
            <person name="Tedersoo L."/>
            <person name="Vaario L.M."/>
            <person name="Yamada A."/>
            <person name="Yan M."/>
            <person name="Wang P."/>
            <person name="Xu J."/>
            <person name="Bruns T."/>
            <person name="Baldrian P."/>
            <person name="Vilgalys R."/>
            <person name="Dunand C."/>
            <person name="Henrissat B."/>
            <person name="Grigoriev I.V."/>
            <person name="Hibbett D."/>
            <person name="Nagy L.G."/>
            <person name="Martin F.M."/>
        </authorList>
    </citation>
    <scope>NUCLEOTIDE SEQUENCE</scope>
    <source>
        <strain evidence="1">P2</strain>
    </source>
</reference>
<evidence type="ECO:0000313" key="1">
    <source>
        <dbReference type="EMBL" id="KAF9648178.1"/>
    </source>
</evidence>
<accession>A0ACB6ZFK9</accession>
<protein>
    <submittedName>
        <fullName evidence="1">Uncharacterized protein</fullName>
    </submittedName>
</protein>
<dbReference type="Proteomes" id="UP000886501">
    <property type="component" value="Unassembled WGS sequence"/>
</dbReference>
<keyword evidence="2" id="KW-1185">Reference proteome</keyword>